<evidence type="ECO:0000256" key="8">
    <source>
        <dbReference type="ARBA" id="ARBA00022967"/>
    </source>
</evidence>
<keyword evidence="6" id="KW-0547">Nucleotide-binding</keyword>
<evidence type="ECO:0000256" key="9">
    <source>
        <dbReference type="ARBA" id="ARBA00023136"/>
    </source>
</evidence>
<keyword evidence="3" id="KW-0813">Transport</keyword>
<evidence type="ECO:0000256" key="4">
    <source>
        <dbReference type="ARBA" id="ARBA00022475"/>
    </source>
</evidence>
<dbReference type="EMBL" id="FOGZ01000009">
    <property type="protein sequence ID" value="SER75672.1"/>
    <property type="molecule type" value="Genomic_DNA"/>
</dbReference>
<evidence type="ECO:0000313" key="13">
    <source>
        <dbReference type="Proteomes" id="UP000198815"/>
    </source>
</evidence>
<sequence length="462" mass="49065">MTAVIEAEGLSVAYPGGERAIETVDIAVERGQTVLVVGSSGCGKSTLLKAVSGLVPHLTPADVTGYLRVAGIEVADSDLATIGRKVSSVLQNPRTQFFCVDPVSELAFASENFGRPPDLIRERIGSAVLALGIGELLGSSMHAMSGGQKQRVAIGAAFVNDPEVYVLDEPTSSLDRESISTVREMIATLRMRGATILIAEHRLAYLEGLVDRVVLLDAGHLVDRWSGPEFFAMPAPRRMGLGLRRLTAASSGTLPVAEGGEDGVWLHDLSYSYRRGIPALRLREAHLPRGRVTVVSGPNGAGKTTLVKVICGLLEPQGSITLDGHRMGAASRRRHCFLVMQDVNRQLFADSVADEVALGGDITRAQAAMRSLGLDVLAERHPLSLSGGQQQRTVIAAGLAQRRDVYVFDEPSSGLDFAAMTRVAALLRELAATGVVVVVVTHDDELASTCGDVELRVVPAGR</sequence>
<evidence type="ECO:0000256" key="1">
    <source>
        <dbReference type="ARBA" id="ARBA00004202"/>
    </source>
</evidence>
<dbReference type="PROSITE" id="PS50893">
    <property type="entry name" value="ABC_TRANSPORTER_2"/>
    <property type="match status" value="2"/>
</dbReference>
<feature type="domain" description="ABC transporter" evidence="11">
    <location>
        <begin position="5"/>
        <end position="243"/>
    </location>
</feature>
<dbReference type="GO" id="GO:0016887">
    <property type="term" value="F:ATP hydrolysis activity"/>
    <property type="evidence" value="ECO:0007669"/>
    <property type="project" value="InterPro"/>
</dbReference>
<proteinExistence type="inferred from homology"/>
<dbReference type="InterPro" id="IPR027417">
    <property type="entry name" value="P-loop_NTPase"/>
</dbReference>
<dbReference type="InterPro" id="IPR050095">
    <property type="entry name" value="ECF_ABC_transporter_ATP-bd"/>
</dbReference>
<evidence type="ECO:0000259" key="11">
    <source>
        <dbReference type="PROSITE" id="PS50893"/>
    </source>
</evidence>
<evidence type="ECO:0000256" key="6">
    <source>
        <dbReference type="ARBA" id="ARBA00022741"/>
    </source>
</evidence>
<dbReference type="Pfam" id="PF00005">
    <property type="entry name" value="ABC_tran"/>
    <property type="match status" value="2"/>
</dbReference>
<dbReference type="GO" id="GO:0005524">
    <property type="term" value="F:ATP binding"/>
    <property type="evidence" value="ECO:0007669"/>
    <property type="project" value="UniProtKB-KW"/>
</dbReference>
<evidence type="ECO:0000256" key="2">
    <source>
        <dbReference type="ARBA" id="ARBA00005417"/>
    </source>
</evidence>
<keyword evidence="7 12" id="KW-0067">ATP-binding</keyword>
<dbReference type="PANTHER" id="PTHR43553">
    <property type="entry name" value="HEAVY METAL TRANSPORTER"/>
    <property type="match status" value="1"/>
</dbReference>
<comment type="subcellular location">
    <subcellularLocation>
        <location evidence="1">Cell membrane</location>
        <topology evidence="1">Peripheral membrane protein</topology>
    </subcellularLocation>
</comment>
<comment type="similarity">
    <text evidence="2">Belongs to the ABC transporter superfamily.</text>
</comment>
<dbReference type="RefSeq" id="WP_091968902.1">
    <property type="nucleotide sequence ID" value="NZ_FOGZ01000009.1"/>
</dbReference>
<evidence type="ECO:0000256" key="5">
    <source>
        <dbReference type="ARBA" id="ARBA00022737"/>
    </source>
</evidence>
<evidence type="ECO:0000256" key="10">
    <source>
        <dbReference type="ARBA" id="ARBA00025157"/>
    </source>
</evidence>
<accession>A0A1H9RS93</accession>
<keyword evidence="4" id="KW-1003">Cell membrane</keyword>
<dbReference type="CDD" id="cd03225">
    <property type="entry name" value="ABC_cobalt_CbiO_domain1"/>
    <property type="match status" value="1"/>
</dbReference>
<dbReference type="InterPro" id="IPR003439">
    <property type="entry name" value="ABC_transporter-like_ATP-bd"/>
</dbReference>
<dbReference type="GO" id="GO:0043190">
    <property type="term" value="C:ATP-binding cassette (ABC) transporter complex"/>
    <property type="evidence" value="ECO:0007669"/>
    <property type="project" value="TreeGrafter"/>
</dbReference>
<evidence type="ECO:0000256" key="7">
    <source>
        <dbReference type="ARBA" id="ARBA00022840"/>
    </source>
</evidence>
<dbReference type="SMART" id="SM00382">
    <property type="entry name" value="AAA"/>
    <property type="match status" value="2"/>
</dbReference>
<evidence type="ECO:0000313" key="12">
    <source>
        <dbReference type="EMBL" id="SER75672.1"/>
    </source>
</evidence>
<dbReference type="InterPro" id="IPR015856">
    <property type="entry name" value="ABC_transpr_CbiO/EcfA_su"/>
</dbReference>
<dbReference type="InterPro" id="IPR003593">
    <property type="entry name" value="AAA+_ATPase"/>
</dbReference>
<gene>
    <name evidence="12" type="ORF">SAMN05443377_1098</name>
</gene>
<dbReference type="InterPro" id="IPR017871">
    <property type="entry name" value="ABC_transporter-like_CS"/>
</dbReference>
<keyword evidence="13" id="KW-1185">Reference proteome</keyword>
<dbReference type="Gene3D" id="3.40.50.300">
    <property type="entry name" value="P-loop containing nucleotide triphosphate hydrolases"/>
    <property type="match status" value="2"/>
</dbReference>
<dbReference type="PANTHER" id="PTHR43553:SF23">
    <property type="entry name" value="ABC TRANSPORTER ATP-BINDING COMPONENT"/>
    <property type="match status" value="1"/>
</dbReference>
<organism evidence="12 13">
    <name type="scientific">Propionibacterium cyclohexanicum</name>
    <dbReference type="NCBI Taxonomy" id="64702"/>
    <lineage>
        <taxon>Bacteria</taxon>
        <taxon>Bacillati</taxon>
        <taxon>Actinomycetota</taxon>
        <taxon>Actinomycetes</taxon>
        <taxon>Propionibacteriales</taxon>
        <taxon>Propionibacteriaceae</taxon>
        <taxon>Propionibacterium</taxon>
    </lineage>
</organism>
<comment type="function">
    <text evidence="10">Probably part of an ABC transporter complex. Responsible for energy coupling to the transport system.</text>
</comment>
<dbReference type="STRING" id="64702.SAMN05443377_1098"/>
<dbReference type="GO" id="GO:0042626">
    <property type="term" value="F:ATPase-coupled transmembrane transporter activity"/>
    <property type="evidence" value="ECO:0007669"/>
    <property type="project" value="TreeGrafter"/>
</dbReference>
<keyword evidence="8" id="KW-1278">Translocase</keyword>
<dbReference type="AlphaFoldDB" id="A0A1H9RS93"/>
<reference evidence="12 13" key="1">
    <citation type="submission" date="2016-10" db="EMBL/GenBank/DDBJ databases">
        <authorList>
            <person name="de Groot N.N."/>
        </authorList>
    </citation>
    <scope>NUCLEOTIDE SEQUENCE [LARGE SCALE GENOMIC DNA]</scope>
    <source>
        <strain evidence="12 13">DSM 16859</strain>
    </source>
</reference>
<name>A0A1H9RS93_9ACTN</name>
<keyword evidence="9" id="KW-0472">Membrane</keyword>
<dbReference type="Proteomes" id="UP000198815">
    <property type="component" value="Unassembled WGS sequence"/>
</dbReference>
<dbReference type="SUPFAM" id="SSF52540">
    <property type="entry name" value="P-loop containing nucleoside triphosphate hydrolases"/>
    <property type="match status" value="2"/>
</dbReference>
<protein>
    <submittedName>
        <fullName evidence="12">Energy-coupling factor transport system ATP-binding protein</fullName>
    </submittedName>
</protein>
<feature type="domain" description="ABC transporter" evidence="11">
    <location>
        <begin position="264"/>
        <end position="459"/>
    </location>
</feature>
<dbReference type="PROSITE" id="PS00211">
    <property type="entry name" value="ABC_TRANSPORTER_1"/>
    <property type="match status" value="1"/>
</dbReference>
<dbReference type="OrthoDB" id="7757085at2"/>
<keyword evidence="5" id="KW-0677">Repeat</keyword>
<evidence type="ECO:0000256" key="3">
    <source>
        <dbReference type="ARBA" id="ARBA00022448"/>
    </source>
</evidence>